<dbReference type="Proteomes" id="UP000078546">
    <property type="component" value="Unassembled WGS sequence"/>
</dbReference>
<evidence type="ECO:0000313" key="2">
    <source>
        <dbReference type="Proteomes" id="UP000078546"/>
    </source>
</evidence>
<evidence type="ECO:0000313" key="1">
    <source>
        <dbReference type="EMBL" id="SBS96428.1"/>
    </source>
</evidence>
<protein>
    <submittedName>
        <fullName evidence="1">Uncharacterized protein</fullName>
    </submittedName>
</protein>
<organism evidence="1 2">
    <name type="scientific">Plasmodium ovale curtisi</name>
    <dbReference type="NCBI Taxonomy" id="864141"/>
    <lineage>
        <taxon>Eukaryota</taxon>
        <taxon>Sar</taxon>
        <taxon>Alveolata</taxon>
        <taxon>Apicomplexa</taxon>
        <taxon>Aconoidasida</taxon>
        <taxon>Haemosporida</taxon>
        <taxon>Plasmodiidae</taxon>
        <taxon>Plasmodium</taxon>
        <taxon>Plasmodium (Plasmodium)</taxon>
    </lineage>
</organism>
<reference evidence="2" key="1">
    <citation type="submission" date="2016-05" db="EMBL/GenBank/DDBJ databases">
        <authorList>
            <person name="Naeem Raeece"/>
        </authorList>
    </citation>
    <scope>NUCLEOTIDE SEQUENCE [LARGE SCALE GENOMIC DNA]</scope>
</reference>
<accession>A0A1A8WTY9</accession>
<sequence>MACERDENQAAAKACNLHFAHEHRLINHRTVPSTFAPSHQSSHRPINHRTVPSIIAPSHQSSHRPFNLRIVPSTFASSLQPLHRPFNHRAHSQSTIVHPGHGRFNRRVKKSSVAMDGLYYYFSPIEEKVTFSKSARGPQLRGNFVKNYLPHEEGICGILTLNE</sequence>
<gene>
    <name evidence="1" type="ORF">POVCU1_032440</name>
</gene>
<dbReference type="EMBL" id="FLQV01000598">
    <property type="protein sequence ID" value="SBS96428.1"/>
    <property type="molecule type" value="Genomic_DNA"/>
</dbReference>
<dbReference type="AlphaFoldDB" id="A0A1A8WTY9"/>
<name>A0A1A8WTY9_PLAOA</name>
<proteinExistence type="predicted"/>